<dbReference type="SUPFAM" id="SSF53067">
    <property type="entry name" value="Actin-like ATPase domain"/>
    <property type="match status" value="1"/>
</dbReference>
<dbReference type="STRING" id="555874.SAMN04488065_0766"/>
<feature type="domain" description="Hydantoinase/oxoprolinase N-terminal" evidence="3">
    <location>
        <begin position="6"/>
        <end position="181"/>
    </location>
</feature>
<evidence type="ECO:0000259" key="2">
    <source>
        <dbReference type="Pfam" id="PF01968"/>
    </source>
</evidence>
<dbReference type="Pfam" id="PF19278">
    <property type="entry name" value="Hydant_A_C"/>
    <property type="match status" value="1"/>
</dbReference>
<proteinExistence type="predicted"/>
<accession>A0A1H3WEY7</accession>
<dbReference type="GO" id="GO:0005829">
    <property type="term" value="C:cytosol"/>
    <property type="evidence" value="ECO:0007669"/>
    <property type="project" value="TreeGrafter"/>
</dbReference>
<dbReference type="Proteomes" id="UP000236755">
    <property type="component" value="Unassembled WGS sequence"/>
</dbReference>
<dbReference type="EMBL" id="FNQT01000001">
    <property type="protein sequence ID" value="SDZ84964.1"/>
    <property type="molecule type" value="Genomic_DNA"/>
</dbReference>
<dbReference type="InterPro" id="IPR049517">
    <property type="entry name" value="ACX-like_C"/>
</dbReference>
<feature type="region of interest" description="Disordered" evidence="1">
    <location>
        <begin position="600"/>
        <end position="640"/>
    </location>
</feature>
<dbReference type="PANTHER" id="PTHR11365">
    <property type="entry name" value="5-OXOPROLINASE RELATED"/>
    <property type="match status" value="1"/>
</dbReference>
<evidence type="ECO:0000259" key="4">
    <source>
        <dbReference type="Pfam" id="PF19278"/>
    </source>
</evidence>
<dbReference type="Pfam" id="PF01968">
    <property type="entry name" value="Hydantoinase_A"/>
    <property type="match status" value="1"/>
</dbReference>
<protein>
    <submittedName>
        <fullName evidence="5">N-methylhydantoinase A</fullName>
    </submittedName>
</protein>
<evidence type="ECO:0000313" key="5">
    <source>
        <dbReference type="EMBL" id="SDZ84964.1"/>
    </source>
</evidence>
<name>A0A1H3WEY7_9EURY</name>
<keyword evidence="6" id="KW-1185">Reference proteome</keyword>
<sequence>MEADTRIGVDVGGTFTDVVVATESGLSMLKVPSTPAAPDRGVLDGLDAARDTTGVDPSDVTFFGHGTTVATNALLEREWAETALVTTEGFRDAVEIGRQTRPSLYDLNAEKPAPIVERHRRHEVPERLDRRGEVVTPFDESAAREVAERIAEGDAESVAVAFLFAFEDDAHERRMRDLLVEAGVEGEISLSSEVLPEIREYERTLATAINAALKPVMNRYLGRLEEGVADAGVPAPVKVMQSNGGVASAAATRDRPVNTLLSGPAAGVRGAAHVAGAAGFDDVLTMDMGGTSCDVSLVRDGDPVVTTEGQVGDYPVTVPMVDVHTIGAGGGSVAWVDEGGSLRVGPKSAGADPGPVCYGRGGTEPTVTDAHCLLGRIDPDAFFEGSADEAAVRDAVAAQVADPLGLSVAEAAQGIVDIANANMERALRVVSVERGHDPRDLSLVAYGGAGPLHAAELAAELDVPRVVVPQTAGVLSAHGLLISDAVYEEGVSAVRPWSEVDPADLTERFESMAAEGRERLAAEGYPPDRRRFERAVDLRYRGQSFDLRVPVPEGRLDADALSTVADRFHERHERRYGHASPDEPVELVTVRLRSRGVVDPPELAVTGDGETEPDPGTTRTARFDGDAIETPVYDRGTLAPGATLDGPAVVEGGETTVVVPPAASAHVDDWGNVVVEP</sequence>
<gene>
    <name evidence="5" type="ORF">SAMN04488065_0766</name>
</gene>
<dbReference type="InterPro" id="IPR045079">
    <property type="entry name" value="Oxoprolinase-like"/>
</dbReference>
<dbReference type="OrthoDB" id="8261at2157"/>
<dbReference type="AlphaFoldDB" id="A0A1H3WEY7"/>
<evidence type="ECO:0000259" key="3">
    <source>
        <dbReference type="Pfam" id="PF05378"/>
    </source>
</evidence>
<dbReference type="InterPro" id="IPR002821">
    <property type="entry name" value="Hydantoinase_A"/>
</dbReference>
<dbReference type="Pfam" id="PF05378">
    <property type="entry name" value="Hydant_A_N"/>
    <property type="match status" value="1"/>
</dbReference>
<dbReference type="InterPro" id="IPR043129">
    <property type="entry name" value="ATPase_NBD"/>
</dbReference>
<evidence type="ECO:0000313" key="6">
    <source>
        <dbReference type="Proteomes" id="UP000236755"/>
    </source>
</evidence>
<dbReference type="GO" id="GO:0006749">
    <property type="term" value="P:glutathione metabolic process"/>
    <property type="evidence" value="ECO:0007669"/>
    <property type="project" value="TreeGrafter"/>
</dbReference>
<reference evidence="5 6" key="1">
    <citation type="submission" date="2016-10" db="EMBL/GenBank/DDBJ databases">
        <authorList>
            <person name="de Groot N.N."/>
        </authorList>
    </citation>
    <scope>NUCLEOTIDE SEQUENCE [LARGE SCALE GENOMIC DNA]</scope>
    <source>
        <strain evidence="5 6">CGMCC 1.8712</strain>
    </source>
</reference>
<organism evidence="5 6">
    <name type="scientific">Haloplanus vescus</name>
    <dbReference type="NCBI Taxonomy" id="555874"/>
    <lineage>
        <taxon>Archaea</taxon>
        <taxon>Methanobacteriati</taxon>
        <taxon>Methanobacteriota</taxon>
        <taxon>Stenosarchaea group</taxon>
        <taxon>Halobacteria</taxon>
        <taxon>Halobacteriales</taxon>
        <taxon>Haloferacaceae</taxon>
        <taxon>Haloplanus</taxon>
    </lineage>
</organism>
<dbReference type="GO" id="GO:0017168">
    <property type="term" value="F:5-oxoprolinase (ATP-hydrolyzing) activity"/>
    <property type="evidence" value="ECO:0007669"/>
    <property type="project" value="TreeGrafter"/>
</dbReference>
<dbReference type="PANTHER" id="PTHR11365:SF23">
    <property type="entry name" value="HYPOTHETICAL 5-OXOPROLINASE (EUROFUNG)-RELATED"/>
    <property type="match status" value="1"/>
</dbReference>
<feature type="domain" description="Acetophenone carboxylase-like C-terminal" evidence="4">
    <location>
        <begin position="504"/>
        <end position="670"/>
    </location>
</feature>
<feature type="domain" description="Hydantoinase A/oxoprolinase" evidence="2">
    <location>
        <begin position="203"/>
        <end position="488"/>
    </location>
</feature>
<dbReference type="RefSeq" id="WP_092631655.1">
    <property type="nucleotide sequence ID" value="NZ_FNQT01000001.1"/>
</dbReference>
<dbReference type="InterPro" id="IPR008040">
    <property type="entry name" value="Hydant_A_N"/>
</dbReference>
<evidence type="ECO:0000256" key="1">
    <source>
        <dbReference type="SAM" id="MobiDB-lite"/>
    </source>
</evidence>